<sequence length="82" mass="9391">MKPYYEKDGIVIRAVRDIIQLWTLKGSVNYQERPLLGFVLDNEERMFRNATLVQSQDTSNHQNISQGVCAGDLSIMLGLEMM</sequence>
<name>A0A0F9T2V3_9ZZZZ</name>
<gene>
    <name evidence="1" type="ORF">LCGC14_0378580</name>
</gene>
<dbReference type="AlphaFoldDB" id="A0A0F9T2V3"/>
<dbReference type="EMBL" id="LAZR01000306">
    <property type="protein sequence ID" value="KKN75620.1"/>
    <property type="molecule type" value="Genomic_DNA"/>
</dbReference>
<organism evidence="1">
    <name type="scientific">marine sediment metagenome</name>
    <dbReference type="NCBI Taxonomy" id="412755"/>
    <lineage>
        <taxon>unclassified sequences</taxon>
        <taxon>metagenomes</taxon>
        <taxon>ecological metagenomes</taxon>
    </lineage>
</organism>
<reference evidence="1" key="1">
    <citation type="journal article" date="2015" name="Nature">
        <title>Complex archaea that bridge the gap between prokaryotes and eukaryotes.</title>
        <authorList>
            <person name="Spang A."/>
            <person name="Saw J.H."/>
            <person name="Jorgensen S.L."/>
            <person name="Zaremba-Niedzwiedzka K."/>
            <person name="Martijn J."/>
            <person name="Lind A.E."/>
            <person name="van Eijk R."/>
            <person name="Schleper C."/>
            <person name="Guy L."/>
            <person name="Ettema T.J."/>
        </authorList>
    </citation>
    <scope>NUCLEOTIDE SEQUENCE</scope>
</reference>
<comment type="caution">
    <text evidence="1">The sequence shown here is derived from an EMBL/GenBank/DDBJ whole genome shotgun (WGS) entry which is preliminary data.</text>
</comment>
<accession>A0A0F9T2V3</accession>
<proteinExistence type="predicted"/>
<evidence type="ECO:0000313" key="1">
    <source>
        <dbReference type="EMBL" id="KKN75620.1"/>
    </source>
</evidence>
<protein>
    <submittedName>
        <fullName evidence="1">Uncharacterized protein</fullName>
    </submittedName>
</protein>